<accession>Q2TKV4</accession>
<dbReference type="Pfam" id="PF03634">
    <property type="entry name" value="TCP"/>
    <property type="match status" value="1"/>
</dbReference>
<gene>
    <name evidence="2" type="primary">CYC2Bb</name>
</gene>
<dbReference type="PROSITE" id="PS51369">
    <property type="entry name" value="TCP"/>
    <property type="match status" value="1"/>
</dbReference>
<sequence>DMLGFDKASKTLDWLLTNSKDSIQELVHMKTTLDNNNNNNNNNKGSGCLFEMVYNNNNNNNNNDDDGGVVVEKMRDAFDMSPRE</sequence>
<organism evidence="2">
    <name type="scientific">Morina chinensis</name>
    <dbReference type="NCBI Taxonomy" id="180071"/>
    <lineage>
        <taxon>Eukaryota</taxon>
        <taxon>Viridiplantae</taxon>
        <taxon>Streptophyta</taxon>
        <taxon>Embryophyta</taxon>
        <taxon>Tracheophyta</taxon>
        <taxon>Spermatophyta</taxon>
        <taxon>Magnoliopsida</taxon>
        <taxon>eudicotyledons</taxon>
        <taxon>Gunneridae</taxon>
        <taxon>Pentapetalae</taxon>
        <taxon>asterids</taxon>
        <taxon>campanulids</taxon>
        <taxon>Dipsacales</taxon>
        <taxon>Caprifoliaceae</taxon>
        <taxon>Morina</taxon>
    </lineage>
</organism>
<protein>
    <submittedName>
        <fullName evidence="2">CYCLOIDEA-like</fullName>
    </submittedName>
</protein>
<proteinExistence type="predicted"/>
<feature type="non-terminal residue" evidence="2">
    <location>
        <position position="1"/>
    </location>
</feature>
<evidence type="ECO:0000259" key="1">
    <source>
        <dbReference type="PROSITE" id="PS51369"/>
    </source>
</evidence>
<dbReference type="InterPro" id="IPR017887">
    <property type="entry name" value="TF_TCP_subgr"/>
</dbReference>
<feature type="domain" description="TCP" evidence="1">
    <location>
        <begin position="1"/>
        <end position="26"/>
    </location>
</feature>
<feature type="non-terminal residue" evidence="2">
    <location>
        <position position="84"/>
    </location>
</feature>
<reference evidence="2" key="1">
    <citation type="submission" date="2004-12" db="EMBL/GenBank/DDBJ databases">
        <title>Duplications in CYC-like genes from Dipsacales correlate with floral form.</title>
        <authorList>
            <person name="Howarth D.G."/>
            <person name="Donoghue M.J."/>
        </authorList>
    </citation>
    <scope>NUCLEOTIDE SEQUENCE</scope>
</reference>
<dbReference type="AlphaFoldDB" id="Q2TKV4"/>
<dbReference type="EMBL" id="AY851188">
    <property type="protein sequence ID" value="AAX45170.1"/>
    <property type="molecule type" value="Genomic_DNA"/>
</dbReference>
<name>Q2TKV4_9DIPS</name>
<evidence type="ECO:0000313" key="2">
    <source>
        <dbReference type="EMBL" id="AAX45170.1"/>
    </source>
</evidence>